<proteinExistence type="predicted"/>
<dbReference type="WBParaSite" id="HPBE_0001662801-mRNA-1">
    <property type="protein sequence ID" value="HPBE_0001662801-mRNA-1"/>
    <property type="gene ID" value="HPBE_0001662801"/>
</dbReference>
<keyword evidence="1" id="KW-0472">Membrane</keyword>
<feature type="transmembrane region" description="Helical" evidence="1">
    <location>
        <begin position="45"/>
        <end position="70"/>
    </location>
</feature>
<evidence type="ECO:0000313" key="2">
    <source>
        <dbReference type="EMBL" id="VDP06527.1"/>
    </source>
</evidence>
<gene>
    <name evidence="2" type="ORF">HPBE_LOCUS16627</name>
</gene>
<keyword evidence="1" id="KW-1133">Transmembrane helix</keyword>
<dbReference type="Proteomes" id="UP000050761">
    <property type="component" value="Unassembled WGS sequence"/>
</dbReference>
<evidence type="ECO:0000256" key="1">
    <source>
        <dbReference type="SAM" id="Phobius"/>
    </source>
</evidence>
<sequence length="82" mass="8972">MSVEATTGLRILASLLILIPAVVGLVLHTLLAFSLYKGWRTFGEVSFYVITVQLQCCDVCALLLDLYVAFPLTLTGNQVLLK</sequence>
<evidence type="ECO:0000313" key="4">
    <source>
        <dbReference type="WBParaSite" id="HPBE_0001662801-mRNA-1"/>
    </source>
</evidence>
<organism evidence="3 4">
    <name type="scientific">Heligmosomoides polygyrus</name>
    <name type="common">Parasitic roundworm</name>
    <dbReference type="NCBI Taxonomy" id="6339"/>
    <lineage>
        <taxon>Eukaryota</taxon>
        <taxon>Metazoa</taxon>
        <taxon>Ecdysozoa</taxon>
        <taxon>Nematoda</taxon>
        <taxon>Chromadorea</taxon>
        <taxon>Rhabditida</taxon>
        <taxon>Rhabditina</taxon>
        <taxon>Rhabditomorpha</taxon>
        <taxon>Strongyloidea</taxon>
        <taxon>Heligmosomidae</taxon>
        <taxon>Heligmosomoides</taxon>
    </lineage>
</organism>
<feature type="transmembrane region" description="Helical" evidence="1">
    <location>
        <begin position="12"/>
        <end position="33"/>
    </location>
</feature>
<keyword evidence="3" id="KW-1185">Reference proteome</keyword>
<protein>
    <submittedName>
        <fullName evidence="4">G_PROTEIN_RECEP_F1_2 domain-containing protein</fullName>
    </submittedName>
</protein>
<dbReference type="EMBL" id="UZAH01029526">
    <property type="protein sequence ID" value="VDP06527.1"/>
    <property type="molecule type" value="Genomic_DNA"/>
</dbReference>
<accession>A0A3P7ZYM1</accession>
<evidence type="ECO:0000313" key="3">
    <source>
        <dbReference type="Proteomes" id="UP000050761"/>
    </source>
</evidence>
<accession>A0A183G4Y4</accession>
<reference evidence="4" key="2">
    <citation type="submission" date="2019-09" db="UniProtKB">
        <authorList>
            <consortium name="WormBaseParasite"/>
        </authorList>
    </citation>
    <scope>IDENTIFICATION</scope>
</reference>
<reference evidence="2 3" key="1">
    <citation type="submission" date="2018-11" db="EMBL/GenBank/DDBJ databases">
        <authorList>
            <consortium name="Pathogen Informatics"/>
        </authorList>
    </citation>
    <scope>NUCLEOTIDE SEQUENCE [LARGE SCALE GENOMIC DNA]</scope>
</reference>
<keyword evidence="1" id="KW-0812">Transmembrane</keyword>
<dbReference type="OrthoDB" id="5868068at2759"/>
<dbReference type="AlphaFoldDB" id="A0A183G4Y4"/>
<name>A0A183G4Y4_HELPZ</name>